<comment type="similarity">
    <text evidence="4">Belongs to the methyl-accepting chemotaxis (MCP) protein family.</text>
</comment>
<dbReference type="GO" id="GO:0006935">
    <property type="term" value="P:chemotaxis"/>
    <property type="evidence" value="ECO:0007669"/>
    <property type="project" value="InterPro"/>
</dbReference>
<evidence type="ECO:0000256" key="5">
    <source>
        <dbReference type="PROSITE-ProRule" id="PRU00284"/>
    </source>
</evidence>
<evidence type="ECO:0000313" key="11">
    <source>
        <dbReference type="EMBL" id="EEE46752.2"/>
    </source>
</evidence>
<dbReference type="InterPro" id="IPR032255">
    <property type="entry name" value="HBM"/>
</dbReference>
<keyword evidence="2" id="KW-1003">Cell membrane</keyword>
<keyword evidence="6" id="KW-0472">Membrane</keyword>
<accession>A0A5E8H445</accession>
<sequence length="779" mass="83216">MLTVIAHLSSVTSFFAEWWDDAVGSPEDKSKLKICFGAAVLALAGIAGFSIWSSVAGGSDFAEYRGQARQSVLLGDMTEDILSARLEVMKYRALDNSGAEAVVSAEITSFIEEKGILRDLSNDAALTSQIDQIAGDAQLYADRFADVVILDQTRHEIVRSILDVKGPEMRGQLSDVMETAYKDGDPAAAFYAARVQQHLMLGRLYAQKFLLRGAPADKDRALTEIGVALTDVDTLLSELQDPGRRTLTLEVQGGLTAYRDAFSKVATLFEQRQAILIEDLDVVGPRILSDADALLETAVAVQDKIGPQIARSFSNQPLVLGVAALLSMLAAVGAAFLLIRSIVGPISEITSILNRLKDGRTDMEIASGGRSDEIGTMLEAAAALRQSVRAAFTRSQMIDQMPTPLMMADATNDFKIDFMNPVMFETMERVGAELPVAVSELIGTSIDVFHKHPEHQRRVLSDPENLPWSGRVTYGGRRYSLKVSAIMDNEGRYVGPMVAWDDVTERERLAETVGDAVKRVTASVSDAGTFTERLSMVSTQAQEKSTSVSAAAEEATQNVQSVASAAEQLATSISEITHQVANSSGMATEATSIAEETKISASALSDSSQKIGDIVKVISEIAEQTNLLALNATIEAARAGDAGKGFAVVANEVKALAEQTAKATVEIGQQITSMQSITDQSVRQIDTVTARISEIAETLATVAAAAEEQGSATQEISRSVQEAATGTQQVSHDITGVRDANAETDEAAVQLQDITHKLSGISSELGEAADQFLADMRAG</sequence>
<evidence type="ECO:0000313" key="12">
    <source>
        <dbReference type="Proteomes" id="UP000004703"/>
    </source>
</evidence>
<evidence type="ECO:0000256" key="4">
    <source>
        <dbReference type="ARBA" id="ARBA00029447"/>
    </source>
</evidence>
<dbReference type="InterPro" id="IPR004089">
    <property type="entry name" value="MCPsignal_dom"/>
</dbReference>
<feature type="domain" description="HAMP" evidence="9">
    <location>
        <begin position="340"/>
        <end position="393"/>
    </location>
</feature>
<evidence type="ECO:0000256" key="3">
    <source>
        <dbReference type="ARBA" id="ARBA00023224"/>
    </source>
</evidence>
<evidence type="ECO:0000259" key="9">
    <source>
        <dbReference type="PROSITE" id="PS50885"/>
    </source>
</evidence>
<dbReference type="SUPFAM" id="SSF58104">
    <property type="entry name" value="Methyl-accepting chemotaxis protein (MCP) signaling domain"/>
    <property type="match status" value="1"/>
</dbReference>
<dbReference type="PROSITE" id="PS50192">
    <property type="entry name" value="T_SNARE"/>
    <property type="match status" value="1"/>
</dbReference>
<name>A0A5E8H445_ROSAD</name>
<dbReference type="GO" id="GO:0005886">
    <property type="term" value="C:plasma membrane"/>
    <property type="evidence" value="ECO:0007669"/>
    <property type="project" value="UniProtKB-SubCell"/>
</dbReference>
<dbReference type="PANTHER" id="PTHR32089">
    <property type="entry name" value="METHYL-ACCEPTING CHEMOTAXIS PROTEIN MCPB"/>
    <property type="match status" value="1"/>
</dbReference>
<evidence type="ECO:0000259" key="7">
    <source>
        <dbReference type="PROSITE" id="PS50111"/>
    </source>
</evidence>
<evidence type="ECO:0000256" key="2">
    <source>
        <dbReference type="ARBA" id="ARBA00022519"/>
    </source>
</evidence>
<dbReference type="PROSITE" id="PS51753">
    <property type="entry name" value="HBM"/>
    <property type="match status" value="1"/>
</dbReference>
<evidence type="ECO:0000256" key="6">
    <source>
        <dbReference type="SAM" id="Phobius"/>
    </source>
</evidence>
<feature type="transmembrane region" description="Helical" evidence="6">
    <location>
        <begin position="34"/>
        <end position="55"/>
    </location>
</feature>
<dbReference type="AlphaFoldDB" id="A0A5E8H445"/>
<keyword evidence="6" id="KW-0812">Transmembrane</keyword>
<keyword evidence="3 5" id="KW-0807">Transducer</keyword>
<comment type="caution">
    <text evidence="11">The sequence shown here is derived from an EMBL/GenBank/DDBJ whole genome shotgun (WGS) entry which is preliminary data.</text>
</comment>
<evidence type="ECO:0000256" key="1">
    <source>
        <dbReference type="ARBA" id="ARBA00004429"/>
    </source>
</evidence>
<keyword evidence="6" id="KW-1133">Transmembrane helix</keyword>
<dbReference type="EMBL" id="ACCU02000002">
    <property type="protein sequence ID" value="EEE46752.2"/>
    <property type="molecule type" value="Genomic_DNA"/>
</dbReference>
<protein>
    <submittedName>
        <fullName evidence="11">Methyl-accepting chemotaxis protein</fullName>
    </submittedName>
</protein>
<gene>
    <name evidence="11" type="ORF">SADFL11_4041</name>
</gene>
<reference evidence="11 12" key="2">
    <citation type="submission" date="2013-04" db="EMBL/GenBank/DDBJ databases">
        <authorList>
            <person name="Fiebig A."/>
            <person name="Pradella S."/>
            <person name="Wagner-Doebler I."/>
        </authorList>
    </citation>
    <scope>NUCLEOTIDE SEQUENCE [LARGE SCALE GENOMIC DNA]</scope>
    <source>
        <strain evidence="12">DSM 17067 / NCIMB 14079 / DFL-11</strain>
    </source>
</reference>
<evidence type="ECO:0000259" key="8">
    <source>
        <dbReference type="PROSITE" id="PS50192"/>
    </source>
</evidence>
<dbReference type="SMART" id="SM00283">
    <property type="entry name" value="MA"/>
    <property type="match status" value="1"/>
</dbReference>
<dbReference type="PROSITE" id="PS50111">
    <property type="entry name" value="CHEMOTAXIS_TRANSDUC_2"/>
    <property type="match status" value="1"/>
</dbReference>
<dbReference type="Gene3D" id="6.10.340.10">
    <property type="match status" value="1"/>
</dbReference>
<dbReference type="GO" id="GO:0007165">
    <property type="term" value="P:signal transduction"/>
    <property type="evidence" value="ECO:0007669"/>
    <property type="project" value="UniProtKB-KW"/>
</dbReference>
<feature type="transmembrane region" description="Helical" evidence="6">
    <location>
        <begin position="318"/>
        <end position="339"/>
    </location>
</feature>
<dbReference type="GO" id="GO:0004888">
    <property type="term" value="F:transmembrane signaling receptor activity"/>
    <property type="evidence" value="ECO:0007669"/>
    <property type="project" value="InterPro"/>
</dbReference>
<proteinExistence type="inferred from homology"/>
<dbReference type="PROSITE" id="PS50885">
    <property type="entry name" value="HAMP"/>
    <property type="match status" value="1"/>
</dbReference>
<dbReference type="SUPFAM" id="SSF158472">
    <property type="entry name" value="HAMP domain-like"/>
    <property type="match status" value="1"/>
</dbReference>
<dbReference type="Pfam" id="PF00015">
    <property type="entry name" value="MCPsignal"/>
    <property type="match status" value="1"/>
</dbReference>
<reference evidence="11 12" key="1">
    <citation type="submission" date="2008-01" db="EMBL/GenBank/DDBJ databases">
        <authorList>
            <person name="Wagner-Dobler I."/>
            <person name="Ferriera S."/>
            <person name="Johnson J."/>
            <person name="Kravitz S."/>
            <person name="Beeson K."/>
            <person name="Sutton G."/>
            <person name="Rogers Y.-H."/>
            <person name="Friedman R."/>
            <person name="Frazier M."/>
            <person name="Venter J.C."/>
        </authorList>
    </citation>
    <scope>NUCLEOTIDE SEQUENCE [LARGE SCALE GENOMIC DNA]</scope>
    <source>
        <strain evidence="12">DSM 17067 / NCIMB 14079 / DFL-11</strain>
    </source>
</reference>
<dbReference type="Gene3D" id="1.10.287.950">
    <property type="entry name" value="Methyl-accepting chemotaxis protein"/>
    <property type="match status" value="1"/>
</dbReference>
<feature type="domain" description="Methyl-accepting transducer" evidence="7">
    <location>
        <begin position="516"/>
        <end position="762"/>
    </location>
</feature>
<dbReference type="Proteomes" id="UP000004703">
    <property type="component" value="Chromosome"/>
</dbReference>
<keyword evidence="2" id="KW-0997">Cell inner membrane</keyword>
<dbReference type="SMART" id="SM01358">
    <property type="entry name" value="HBM"/>
    <property type="match status" value="1"/>
</dbReference>
<dbReference type="PRINTS" id="PR00260">
    <property type="entry name" value="CHEMTRNSDUCR"/>
</dbReference>
<organism evidence="11 12">
    <name type="scientific">Roseibium alexandrii (strain DSM 17067 / NCIMB 14079 / DFL-11)</name>
    <name type="common">Labrenzia alexandrii</name>
    <dbReference type="NCBI Taxonomy" id="244592"/>
    <lineage>
        <taxon>Bacteria</taxon>
        <taxon>Pseudomonadati</taxon>
        <taxon>Pseudomonadota</taxon>
        <taxon>Alphaproteobacteria</taxon>
        <taxon>Hyphomicrobiales</taxon>
        <taxon>Stappiaceae</taxon>
        <taxon>Roseibium</taxon>
    </lineage>
</organism>
<comment type="subcellular location">
    <subcellularLocation>
        <location evidence="1">Cell inner membrane</location>
        <topology evidence="1">Multi-pass membrane protein</topology>
    </subcellularLocation>
</comment>
<dbReference type="InterPro" id="IPR000727">
    <property type="entry name" value="T_SNARE_dom"/>
</dbReference>
<feature type="domain" description="T-SNARE coiled-coil homology" evidence="8">
    <location>
        <begin position="675"/>
        <end position="737"/>
    </location>
</feature>
<evidence type="ECO:0000259" key="10">
    <source>
        <dbReference type="PROSITE" id="PS51753"/>
    </source>
</evidence>
<dbReference type="PANTHER" id="PTHR32089:SF112">
    <property type="entry name" value="LYSOZYME-LIKE PROTEIN-RELATED"/>
    <property type="match status" value="1"/>
</dbReference>
<dbReference type="Gene3D" id="3.30.450.20">
    <property type="entry name" value="PAS domain"/>
    <property type="match status" value="1"/>
</dbReference>
<dbReference type="InterPro" id="IPR004090">
    <property type="entry name" value="Chemotax_Me-accpt_rcpt"/>
</dbReference>
<feature type="domain" description="HBM" evidence="10">
    <location>
        <begin position="66"/>
        <end position="306"/>
    </location>
</feature>
<dbReference type="CDD" id="cd11386">
    <property type="entry name" value="MCP_signal"/>
    <property type="match status" value="1"/>
</dbReference>
<dbReference type="InterPro" id="IPR003660">
    <property type="entry name" value="HAMP_dom"/>
</dbReference>